<evidence type="ECO:0000313" key="4">
    <source>
        <dbReference type="EMBL" id="PGQ04939.1"/>
    </source>
</evidence>
<dbReference type="PANTHER" id="PTHR44846">
    <property type="entry name" value="MANNOSYL-D-GLYCERATE TRANSPORT/METABOLISM SYSTEM REPRESSOR MNGR-RELATED"/>
    <property type="match status" value="1"/>
</dbReference>
<sequence>MKPLQHESLIPLYHQLMERLKDSIEKGHWALGDKIPSENQLMDQFGVSRNTAKKAIEELVQEGILYRIQGKGTFVAKPKLQQSLMGFYSFSKVLKEKGLNPKDIILKIEEVKPNAKIKEALQLSEDVNVIEMKRLRCAEDEPFILESSFIPKRVVTDIEQLKRVGEISLYDLFSQHFNTVVTRANEAFEPVLIRSEESEYLQTEEGRPALLLERTAYDTNGVPVEFCISIVRGDRCRFYTELT</sequence>
<keyword evidence="2" id="KW-0238">DNA-binding</keyword>
<dbReference type="EMBL" id="NUJQ01000057">
    <property type="protein sequence ID" value="PGQ04939.1"/>
    <property type="molecule type" value="Genomic_DNA"/>
</dbReference>
<dbReference type="InterPro" id="IPR036390">
    <property type="entry name" value="WH_DNA-bd_sf"/>
</dbReference>
<dbReference type="GO" id="GO:0003677">
    <property type="term" value="F:DNA binding"/>
    <property type="evidence" value="ECO:0007669"/>
    <property type="project" value="UniProtKB-KW"/>
</dbReference>
<evidence type="ECO:0000256" key="2">
    <source>
        <dbReference type="ARBA" id="ARBA00023125"/>
    </source>
</evidence>
<dbReference type="InterPro" id="IPR011663">
    <property type="entry name" value="UTRA"/>
</dbReference>
<dbReference type="Gene3D" id="3.40.1410.10">
    <property type="entry name" value="Chorismate lyase-like"/>
    <property type="match status" value="1"/>
</dbReference>
<dbReference type="InterPro" id="IPR036388">
    <property type="entry name" value="WH-like_DNA-bd_sf"/>
</dbReference>
<keyword evidence="3" id="KW-0804">Transcription</keyword>
<reference evidence="4 5" key="1">
    <citation type="submission" date="2017-09" db="EMBL/GenBank/DDBJ databases">
        <title>Large-scale bioinformatics analysis of Bacillus genomes uncovers conserved roles of natural products in bacterial physiology.</title>
        <authorList>
            <consortium name="Agbiome Team Llc"/>
            <person name="Bleich R.M."/>
            <person name="Grubbs K.J."/>
            <person name="Santa Maria K.C."/>
            <person name="Allen S.E."/>
            <person name="Farag S."/>
            <person name="Shank E.A."/>
            <person name="Bowers A."/>
        </authorList>
    </citation>
    <scope>NUCLEOTIDE SEQUENCE [LARGE SCALE GENOMIC DNA]</scope>
    <source>
        <strain evidence="4 5">AFS046104</strain>
    </source>
</reference>
<dbReference type="RefSeq" id="WP_097833343.1">
    <property type="nucleotide sequence ID" value="NZ_NTUE01000035.1"/>
</dbReference>
<dbReference type="GO" id="GO:0003700">
    <property type="term" value="F:DNA-binding transcription factor activity"/>
    <property type="evidence" value="ECO:0007669"/>
    <property type="project" value="InterPro"/>
</dbReference>
<dbReference type="PROSITE" id="PS50949">
    <property type="entry name" value="HTH_GNTR"/>
    <property type="match status" value="1"/>
</dbReference>
<dbReference type="SUPFAM" id="SSF46785">
    <property type="entry name" value="Winged helix' DNA-binding domain"/>
    <property type="match status" value="1"/>
</dbReference>
<dbReference type="FunFam" id="1.10.10.10:FF:000079">
    <property type="entry name" value="GntR family transcriptional regulator"/>
    <property type="match status" value="1"/>
</dbReference>
<protein>
    <submittedName>
        <fullName evidence="4">GntR family transcriptional regulator</fullName>
    </submittedName>
</protein>
<dbReference type="GO" id="GO:0045892">
    <property type="term" value="P:negative regulation of DNA-templated transcription"/>
    <property type="evidence" value="ECO:0007669"/>
    <property type="project" value="TreeGrafter"/>
</dbReference>
<gene>
    <name evidence="4" type="ORF">COA08_28315</name>
</gene>
<evidence type="ECO:0000256" key="1">
    <source>
        <dbReference type="ARBA" id="ARBA00023015"/>
    </source>
</evidence>
<dbReference type="InterPro" id="IPR000524">
    <property type="entry name" value="Tscrpt_reg_HTH_GntR"/>
</dbReference>
<comment type="caution">
    <text evidence="4">The sequence shown here is derived from an EMBL/GenBank/DDBJ whole genome shotgun (WGS) entry which is preliminary data.</text>
</comment>
<dbReference type="InterPro" id="IPR050679">
    <property type="entry name" value="Bact_HTH_transcr_reg"/>
</dbReference>
<dbReference type="InterPro" id="IPR028978">
    <property type="entry name" value="Chorismate_lyase_/UTRA_dom_sf"/>
</dbReference>
<dbReference type="SMART" id="SM00345">
    <property type="entry name" value="HTH_GNTR"/>
    <property type="match status" value="1"/>
</dbReference>
<dbReference type="CDD" id="cd07377">
    <property type="entry name" value="WHTH_GntR"/>
    <property type="match status" value="1"/>
</dbReference>
<dbReference type="PANTHER" id="PTHR44846:SF1">
    <property type="entry name" value="MANNOSYL-D-GLYCERATE TRANSPORT_METABOLISM SYSTEM REPRESSOR MNGR-RELATED"/>
    <property type="match status" value="1"/>
</dbReference>
<dbReference type="AlphaFoldDB" id="A0A2B8T0W0"/>
<dbReference type="SMART" id="SM00866">
    <property type="entry name" value="UTRA"/>
    <property type="match status" value="1"/>
</dbReference>
<keyword evidence="1" id="KW-0805">Transcription regulation</keyword>
<dbReference type="Gene3D" id="1.10.10.10">
    <property type="entry name" value="Winged helix-like DNA-binding domain superfamily/Winged helix DNA-binding domain"/>
    <property type="match status" value="1"/>
</dbReference>
<evidence type="ECO:0000256" key="3">
    <source>
        <dbReference type="ARBA" id="ARBA00023163"/>
    </source>
</evidence>
<dbReference type="Pfam" id="PF07702">
    <property type="entry name" value="UTRA"/>
    <property type="match status" value="1"/>
</dbReference>
<evidence type="ECO:0000313" key="5">
    <source>
        <dbReference type="Proteomes" id="UP000221438"/>
    </source>
</evidence>
<proteinExistence type="predicted"/>
<dbReference type="Pfam" id="PF00392">
    <property type="entry name" value="GntR"/>
    <property type="match status" value="1"/>
</dbReference>
<dbReference type="Proteomes" id="UP000221438">
    <property type="component" value="Unassembled WGS sequence"/>
</dbReference>
<name>A0A2B8T0W0_BACCE</name>
<dbReference type="SUPFAM" id="SSF64288">
    <property type="entry name" value="Chorismate lyase-like"/>
    <property type="match status" value="1"/>
</dbReference>
<dbReference type="PRINTS" id="PR00035">
    <property type="entry name" value="HTHGNTR"/>
</dbReference>
<organism evidence="4 5">
    <name type="scientific">Bacillus cereus</name>
    <dbReference type="NCBI Taxonomy" id="1396"/>
    <lineage>
        <taxon>Bacteria</taxon>
        <taxon>Bacillati</taxon>
        <taxon>Bacillota</taxon>
        <taxon>Bacilli</taxon>
        <taxon>Bacillales</taxon>
        <taxon>Bacillaceae</taxon>
        <taxon>Bacillus</taxon>
        <taxon>Bacillus cereus group</taxon>
    </lineage>
</organism>
<accession>A0A2B8T0W0</accession>